<dbReference type="InterPro" id="IPR050194">
    <property type="entry name" value="Glycosyltransferase_grp1"/>
</dbReference>
<comment type="caution">
    <text evidence="2">The sequence shown here is derived from an EMBL/GenBank/DDBJ whole genome shotgun (WGS) entry which is preliminary data.</text>
</comment>
<dbReference type="PANTHER" id="PTHR45947:SF3">
    <property type="entry name" value="SULFOQUINOVOSYL TRANSFERASE SQD2"/>
    <property type="match status" value="1"/>
</dbReference>
<keyword evidence="3" id="KW-1185">Reference proteome</keyword>
<dbReference type="Pfam" id="PF13692">
    <property type="entry name" value="Glyco_trans_1_4"/>
    <property type="match status" value="1"/>
</dbReference>
<proteinExistence type="predicted"/>
<dbReference type="Proteomes" id="UP000029221">
    <property type="component" value="Unassembled WGS sequence"/>
</dbReference>
<reference evidence="2" key="1">
    <citation type="journal article" date="2014" name="Genome Announc.">
        <title>Draft Genome Sequences of Marine Flavobacterium Nonlabens Strains NR17, NR24, NR27, NR32, NR33, and Ara13.</title>
        <authorList>
            <person name="Nakanishi M."/>
            <person name="Meirelles P."/>
            <person name="Suzuki R."/>
            <person name="Takatani N."/>
            <person name="Mino S."/>
            <person name="Suda W."/>
            <person name="Oshima K."/>
            <person name="Hattori M."/>
            <person name="Ohkuma M."/>
            <person name="Hosokawa M."/>
            <person name="Miyashita K."/>
            <person name="Thompson F.L."/>
            <person name="Niwa A."/>
            <person name="Sawabe T."/>
            <person name="Sawabe T."/>
        </authorList>
    </citation>
    <scope>NUCLEOTIDE SEQUENCE [LARGE SCALE GENOMIC DNA]</scope>
    <source>
        <strain evidence="2">JCM 19294</strain>
    </source>
</reference>
<evidence type="ECO:0000313" key="3">
    <source>
        <dbReference type="Proteomes" id="UP000029221"/>
    </source>
</evidence>
<dbReference type="STRING" id="319236.BST91_11150"/>
<dbReference type="GO" id="GO:0047265">
    <property type="term" value="F:poly(glycerol-phosphate) alpha-glucosyltransferase activity"/>
    <property type="evidence" value="ECO:0007669"/>
    <property type="project" value="UniProtKB-EC"/>
</dbReference>
<dbReference type="EMBL" id="BBML01000001">
    <property type="protein sequence ID" value="GAK95944.1"/>
    <property type="molecule type" value="Genomic_DNA"/>
</dbReference>
<feature type="domain" description="Glycosyltransferase subfamily 4-like N-terminal" evidence="1">
    <location>
        <begin position="27"/>
        <end position="174"/>
    </location>
</feature>
<keyword evidence="2" id="KW-0808">Transferase</keyword>
<dbReference type="EC" id="2.4.1.52" evidence="2"/>
<gene>
    <name evidence="2" type="ORF">JCM19294_2726</name>
</gene>
<name>A0A090PYL0_9FLAO</name>
<dbReference type="PANTHER" id="PTHR45947">
    <property type="entry name" value="SULFOQUINOVOSYL TRANSFERASE SQD2"/>
    <property type="match status" value="1"/>
</dbReference>
<dbReference type="Pfam" id="PF13439">
    <property type="entry name" value="Glyco_transf_4"/>
    <property type="match status" value="1"/>
</dbReference>
<keyword evidence="2" id="KW-0328">Glycosyltransferase</keyword>
<dbReference type="SUPFAM" id="SSF53756">
    <property type="entry name" value="UDP-Glycosyltransferase/glycogen phosphorylase"/>
    <property type="match status" value="1"/>
</dbReference>
<protein>
    <submittedName>
        <fullName evidence="2">Poly(Glycerol-phosphate) alpha-glucosyltransferase</fullName>
        <ecNumber evidence="2">2.4.1.52</ecNumber>
    </submittedName>
</protein>
<organism evidence="2 3">
    <name type="scientific">Nonlabens tegetincola</name>
    <dbReference type="NCBI Taxonomy" id="323273"/>
    <lineage>
        <taxon>Bacteria</taxon>
        <taxon>Pseudomonadati</taxon>
        <taxon>Bacteroidota</taxon>
        <taxon>Flavobacteriia</taxon>
        <taxon>Flavobacteriales</taxon>
        <taxon>Flavobacteriaceae</taxon>
        <taxon>Nonlabens</taxon>
    </lineage>
</organism>
<dbReference type="Gene3D" id="3.40.50.2000">
    <property type="entry name" value="Glycogen Phosphorylase B"/>
    <property type="match status" value="2"/>
</dbReference>
<accession>A0A090PYL0</accession>
<evidence type="ECO:0000313" key="2">
    <source>
        <dbReference type="EMBL" id="GAK95944.1"/>
    </source>
</evidence>
<dbReference type="eggNOG" id="COG0438">
    <property type="taxonomic scope" value="Bacteria"/>
</dbReference>
<dbReference type="AlphaFoldDB" id="A0A090PYL0"/>
<dbReference type="InterPro" id="IPR028098">
    <property type="entry name" value="Glyco_trans_4-like_N"/>
</dbReference>
<sequence>MIEALGGGVYSYFCDLTQVFGPSDRVQTTIIYNDQRAEIIPENVQKDFHSNVRLLKVPMNENISPINDYKSIKALSRIFKKEQPDVIHLHSSKAGVLGKVAAKIASSQAQLFYTPHGYSFLRKDISSSKAAVFKAIEKRMASFYGFTTIACGDTEFDEAKKLHDRVELIRNGVPYNKIKTFLNTQPTSKFTVGILGRITHARNPKLFNEIALQLPDVQFVWIGDGILKDQITAPNITVTGWFMNRNEGLEHLNRLDVYLQTSLWEGLPIAVLEAMVFEKPVVATNVIGNRDIVLPSQTGFLIDDAAQAVQAITQLFDKDLRLQMGKNGSKRVDEVFNSTKNFSQLIDLYYSRS</sequence>
<evidence type="ECO:0000259" key="1">
    <source>
        <dbReference type="Pfam" id="PF13439"/>
    </source>
</evidence>